<evidence type="ECO:0000259" key="1">
    <source>
        <dbReference type="Pfam" id="PF00501"/>
    </source>
</evidence>
<dbReference type="InterPro" id="IPR025110">
    <property type="entry name" value="AMP-bd_C"/>
</dbReference>
<dbReference type="InterPro" id="IPR000873">
    <property type="entry name" value="AMP-dep_synth/lig_dom"/>
</dbReference>
<dbReference type="InterPro" id="IPR020845">
    <property type="entry name" value="AMP-binding_CS"/>
</dbReference>
<dbReference type="InterPro" id="IPR042099">
    <property type="entry name" value="ANL_N_sf"/>
</dbReference>
<dbReference type="PANTHER" id="PTHR43767:SF1">
    <property type="entry name" value="NONRIBOSOMAL PEPTIDE SYNTHASE PES1 (EUROFUNG)-RELATED"/>
    <property type="match status" value="1"/>
</dbReference>
<feature type="domain" description="AMP-dependent synthetase/ligase" evidence="1">
    <location>
        <begin position="21"/>
        <end position="385"/>
    </location>
</feature>
<protein>
    <submittedName>
        <fullName evidence="3">AMP-binding protein</fullName>
    </submittedName>
</protein>
<reference evidence="3 4" key="1">
    <citation type="submission" date="2023-03" db="EMBL/GenBank/DDBJ databases">
        <title>Fodinicurvata sp. CAU 1616 isolated from sea sendiment.</title>
        <authorList>
            <person name="Kim W."/>
        </authorList>
    </citation>
    <scope>NUCLEOTIDE SEQUENCE [LARGE SCALE GENOMIC DNA]</scope>
    <source>
        <strain evidence="3 4">CAU 1616</strain>
    </source>
</reference>
<dbReference type="PANTHER" id="PTHR43767">
    <property type="entry name" value="LONG-CHAIN-FATTY-ACID--COA LIGASE"/>
    <property type="match status" value="1"/>
</dbReference>
<dbReference type="Proteomes" id="UP001215503">
    <property type="component" value="Unassembled WGS sequence"/>
</dbReference>
<organism evidence="3 4">
    <name type="scientific">Aquibaculum arenosum</name>
    <dbReference type="NCBI Taxonomy" id="3032591"/>
    <lineage>
        <taxon>Bacteria</taxon>
        <taxon>Pseudomonadati</taxon>
        <taxon>Pseudomonadota</taxon>
        <taxon>Alphaproteobacteria</taxon>
        <taxon>Rhodospirillales</taxon>
        <taxon>Rhodovibrionaceae</taxon>
        <taxon>Aquibaculum</taxon>
    </lineage>
</organism>
<evidence type="ECO:0000313" key="3">
    <source>
        <dbReference type="EMBL" id="MDF2094597.1"/>
    </source>
</evidence>
<dbReference type="Pfam" id="PF00501">
    <property type="entry name" value="AMP-binding"/>
    <property type="match status" value="1"/>
</dbReference>
<evidence type="ECO:0000259" key="2">
    <source>
        <dbReference type="Pfam" id="PF13193"/>
    </source>
</evidence>
<dbReference type="InterPro" id="IPR050237">
    <property type="entry name" value="ATP-dep_AMP-bd_enzyme"/>
</dbReference>
<proteinExistence type="predicted"/>
<dbReference type="SUPFAM" id="SSF56801">
    <property type="entry name" value="Acetyl-CoA synthetase-like"/>
    <property type="match status" value="1"/>
</dbReference>
<dbReference type="EMBL" id="JARHUD010000001">
    <property type="protein sequence ID" value="MDF2094597.1"/>
    <property type="molecule type" value="Genomic_DNA"/>
</dbReference>
<gene>
    <name evidence="3" type="ORF">P2G67_01245</name>
</gene>
<dbReference type="Gene3D" id="3.30.300.30">
    <property type="match status" value="1"/>
</dbReference>
<accession>A0ABT5YI64</accession>
<name>A0ABT5YI64_9PROT</name>
<evidence type="ECO:0000313" key="4">
    <source>
        <dbReference type="Proteomes" id="UP001215503"/>
    </source>
</evidence>
<dbReference type="InterPro" id="IPR045851">
    <property type="entry name" value="AMP-bd_C_sf"/>
</dbReference>
<dbReference type="PROSITE" id="PS00455">
    <property type="entry name" value="AMP_BINDING"/>
    <property type="match status" value="1"/>
</dbReference>
<sequence>MAEDAVSVIPARDSCVLRYMLEHWAVARPDADFVRFWPGEGWSYAETLARVQRRAAVLQREGVKQGDHVLCWMGNGPDLLTTWFAINYLGAVYIPINTAARGRPLAHILDNADARLMIAEPDFLERLSDIATGKVERILVTEAGDLPPVAGLSLSPLLDPDTPPPAESLALERPIEPWDSQAIMYTSGTTGPSKGVVFSYVQLYTMGPDAFDCIAQDDICMICGPIFHCGSTLYVYAMLALGGSMAMIREFKTGTFWQAVRETESSVVLLLGVMANFLLKAPPTPEDKDHPLRKAFVVPFGEDAPKFRDRFGVELYTVYNMTEIASPISAGPIHSGEDDLGLAGRPRPWFELRVADAHDQEVPRGEVGELLVRSHRPWALMKGYYRNAEATVEAMRNGWFHTGDAFRQDPDGRFFFVDRMKDVIRRRGENISSFELEAEVVAHPDVKEAVAVAVPSAHSEDEVLVVVTPVPGATIDPEALTLFLAERLPRFMVPRYLRITDDLPKTASGKLQKHVLRQDGVTADTWDREAAGLKLKR</sequence>
<dbReference type="RefSeq" id="WP_275819216.1">
    <property type="nucleotide sequence ID" value="NZ_JARHUD010000001.1"/>
</dbReference>
<feature type="domain" description="AMP-binding enzyme C-terminal" evidence="2">
    <location>
        <begin position="435"/>
        <end position="510"/>
    </location>
</feature>
<comment type="caution">
    <text evidence="3">The sequence shown here is derived from an EMBL/GenBank/DDBJ whole genome shotgun (WGS) entry which is preliminary data.</text>
</comment>
<keyword evidence="4" id="KW-1185">Reference proteome</keyword>
<dbReference type="Gene3D" id="3.40.50.12780">
    <property type="entry name" value="N-terminal domain of ligase-like"/>
    <property type="match status" value="1"/>
</dbReference>
<dbReference type="Pfam" id="PF13193">
    <property type="entry name" value="AMP-binding_C"/>
    <property type="match status" value="1"/>
</dbReference>